<evidence type="ECO:0000313" key="8">
    <source>
        <dbReference type="EMBL" id="AGZ42953.1"/>
    </source>
</evidence>
<dbReference type="EMBL" id="CP006272">
    <property type="protein sequence ID" value="AGZ42953.1"/>
    <property type="molecule type" value="Genomic_DNA"/>
</dbReference>
<dbReference type="SUPFAM" id="SSF51735">
    <property type="entry name" value="NAD(P)-binding Rossmann-fold domains"/>
    <property type="match status" value="1"/>
</dbReference>
<dbReference type="PANTHER" id="PTHR43161">
    <property type="entry name" value="SORBITOL DEHYDROGENASE"/>
    <property type="match status" value="1"/>
</dbReference>
<evidence type="ECO:0000256" key="1">
    <source>
        <dbReference type="ARBA" id="ARBA00001947"/>
    </source>
</evidence>
<organism evidence="8 9">
    <name type="scientific">Actinoplanes friuliensis DSM 7358</name>
    <dbReference type="NCBI Taxonomy" id="1246995"/>
    <lineage>
        <taxon>Bacteria</taxon>
        <taxon>Bacillati</taxon>
        <taxon>Actinomycetota</taxon>
        <taxon>Actinomycetes</taxon>
        <taxon>Micromonosporales</taxon>
        <taxon>Micromonosporaceae</taxon>
        <taxon>Actinoplanes</taxon>
    </lineage>
</organism>
<name>U5W118_9ACTN</name>
<evidence type="ECO:0000256" key="5">
    <source>
        <dbReference type="ARBA" id="ARBA00023002"/>
    </source>
</evidence>
<dbReference type="InterPro" id="IPR013149">
    <property type="entry name" value="ADH-like_C"/>
</dbReference>
<feature type="domain" description="Alcohol dehydrogenase-like C-terminal" evidence="6">
    <location>
        <begin position="176"/>
        <end position="289"/>
    </location>
</feature>
<dbReference type="Gene3D" id="3.40.50.720">
    <property type="entry name" value="NAD(P)-binding Rossmann-like Domain"/>
    <property type="match status" value="1"/>
</dbReference>
<dbReference type="HOGENOM" id="CLU_026673_11_5_11"/>
<evidence type="ECO:0000256" key="2">
    <source>
        <dbReference type="ARBA" id="ARBA00008072"/>
    </source>
</evidence>
<evidence type="ECO:0000256" key="3">
    <source>
        <dbReference type="ARBA" id="ARBA00022723"/>
    </source>
</evidence>
<keyword evidence="3" id="KW-0479">Metal-binding</keyword>
<keyword evidence="9" id="KW-1185">Reference proteome</keyword>
<accession>U5W118</accession>
<comment type="cofactor">
    <cofactor evidence="1">
        <name>Zn(2+)</name>
        <dbReference type="ChEBI" id="CHEBI:29105"/>
    </cofactor>
</comment>
<evidence type="ECO:0000259" key="7">
    <source>
        <dbReference type="Pfam" id="PF08240"/>
    </source>
</evidence>
<dbReference type="InterPro" id="IPR013154">
    <property type="entry name" value="ADH-like_N"/>
</dbReference>
<evidence type="ECO:0000256" key="4">
    <source>
        <dbReference type="ARBA" id="ARBA00022833"/>
    </source>
</evidence>
<dbReference type="AlphaFoldDB" id="U5W118"/>
<protein>
    <submittedName>
        <fullName evidence="8">Alcohol dehydrogenase zinc-binding domain-containing protein</fullName>
    </submittedName>
</protein>
<dbReference type="Proteomes" id="UP000017746">
    <property type="component" value="Chromosome"/>
</dbReference>
<comment type="similarity">
    <text evidence="2">Belongs to the zinc-containing alcohol dehydrogenase family.</text>
</comment>
<dbReference type="Gene3D" id="3.90.180.10">
    <property type="entry name" value="Medium-chain alcohol dehydrogenases, catalytic domain"/>
    <property type="match status" value="1"/>
</dbReference>
<dbReference type="eggNOG" id="COG1063">
    <property type="taxonomic scope" value="Bacteria"/>
</dbReference>
<sequence length="345" mass="35895">MMTEVSMRVARLHGAGDVRLQDEDVPVPASGTDRLVEVRSVGICGSDLHWFTEGGIGDAVVDRPLVLGHEMAGVIRGGPDDGVRVAIDPAIPCGVCEPCRDGYGNLCPDVVFAGHGACDGGLRQFLTWPAERLHPLPDSISDDDGALLEPLGVALHALDLSHLRMASTVAVVGCGPIGLLLVQLARRHGATRVVAAEPLPHRMALAEKFGAEAAGAENVADVVFEVSGSDAAVETALRLAKPGARVVLVGIPDGDRTTFSAALGRRKGLTLVMVRRMGEVYPRAIDLVARGLVDLTPLVSDVFGLGEVTTALATAAARTGMKVVVHPAQKTAELTDTTAPVTTTS</sequence>
<dbReference type="Pfam" id="PF00107">
    <property type="entry name" value="ADH_zinc_N"/>
    <property type="match status" value="1"/>
</dbReference>
<proteinExistence type="inferred from homology"/>
<evidence type="ECO:0000313" key="9">
    <source>
        <dbReference type="Proteomes" id="UP000017746"/>
    </source>
</evidence>
<reference evidence="8 9" key="1">
    <citation type="journal article" date="2014" name="J. Biotechnol.">
        <title>Complete genome sequence of the actinobacterium Actinoplanes friuliensis HAG 010964, producer of the lipopeptide antibiotic friulimycin.</title>
        <authorList>
            <person name="Ruckert C."/>
            <person name="Szczepanowski R."/>
            <person name="Albersmeier A."/>
            <person name="Goesmann A."/>
            <person name="Fischer N."/>
            <person name="Steinkamper A."/>
            <person name="Puhler A."/>
            <person name="Biener R."/>
            <person name="Schwartz D."/>
            <person name="Kalinowski J."/>
        </authorList>
    </citation>
    <scope>NUCLEOTIDE SEQUENCE [LARGE SCALE GENOMIC DNA]</scope>
    <source>
        <strain evidence="8 9">DSM 7358</strain>
    </source>
</reference>
<dbReference type="SUPFAM" id="SSF50129">
    <property type="entry name" value="GroES-like"/>
    <property type="match status" value="1"/>
</dbReference>
<feature type="domain" description="Alcohol dehydrogenase-like N-terminal" evidence="7">
    <location>
        <begin position="33"/>
        <end position="138"/>
    </location>
</feature>
<dbReference type="InterPro" id="IPR011032">
    <property type="entry name" value="GroES-like_sf"/>
</dbReference>
<dbReference type="STRING" id="1246995.AFR_23415"/>
<dbReference type="KEGG" id="afs:AFR_23415"/>
<dbReference type="InterPro" id="IPR036291">
    <property type="entry name" value="NAD(P)-bd_dom_sf"/>
</dbReference>
<keyword evidence="5" id="KW-0560">Oxidoreductase</keyword>
<evidence type="ECO:0000259" key="6">
    <source>
        <dbReference type="Pfam" id="PF00107"/>
    </source>
</evidence>
<dbReference type="GO" id="GO:0046872">
    <property type="term" value="F:metal ion binding"/>
    <property type="evidence" value="ECO:0007669"/>
    <property type="project" value="UniProtKB-KW"/>
</dbReference>
<dbReference type="GO" id="GO:0016491">
    <property type="term" value="F:oxidoreductase activity"/>
    <property type="evidence" value="ECO:0007669"/>
    <property type="project" value="UniProtKB-KW"/>
</dbReference>
<dbReference type="Pfam" id="PF08240">
    <property type="entry name" value="ADH_N"/>
    <property type="match status" value="1"/>
</dbReference>
<gene>
    <name evidence="8" type="ORF">AFR_23415</name>
</gene>
<dbReference type="PANTHER" id="PTHR43161:SF9">
    <property type="entry name" value="SORBITOL DEHYDROGENASE"/>
    <property type="match status" value="1"/>
</dbReference>
<keyword evidence="4" id="KW-0862">Zinc</keyword>